<evidence type="ECO:0000313" key="6">
    <source>
        <dbReference type="EMBL" id="MCF2532440.1"/>
    </source>
</evidence>
<dbReference type="Gene3D" id="3.40.50.1820">
    <property type="entry name" value="alpha/beta hydrolase"/>
    <property type="match status" value="1"/>
</dbReference>
<evidence type="ECO:0000313" key="7">
    <source>
        <dbReference type="Proteomes" id="UP001165378"/>
    </source>
</evidence>
<feature type="region of interest" description="Disordered" evidence="4">
    <location>
        <begin position="1"/>
        <end position="20"/>
    </location>
</feature>
<comment type="similarity">
    <text evidence="1 3">Belongs to the type-B carboxylesterase/lipase family.</text>
</comment>
<dbReference type="RefSeq" id="WP_235057219.1">
    <property type="nucleotide sequence ID" value="NZ_JAKFHA010000034.1"/>
</dbReference>
<dbReference type="PROSITE" id="PS00122">
    <property type="entry name" value="CARBOXYLESTERASE_B_1"/>
    <property type="match status" value="1"/>
</dbReference>
<dbReference type="InterPro" id="IPR050309">
    <property type="entry name" value="Type-B_Carboxylest/Lipase"/>
</dbReference>
<dbReference type="InterPro" id="IPR019826">
    <property type="entry name" value="Carboxylesterase_B_AS"/>
</dbReference>
<accession>A0AA41U426</accession>
<organism evidence="6 7">
    <name type="scientific">Yinghuangia soli</name>
    <dbReference type="NCBI Taxonomy" id="2908204"/>
    <lineage>
        <taxon>Bacteria</taxon>
        <taxon>Bacillati</taxon>
        <taxon>Actinomycetota</taxon>
        <taxon>Actinomycetes</taxon>
        <taxon>Kitasatosporales</taxon>
        <taxon>Streptomycetaceae</taxon>
        <taxon>Yinghuangia</taxon>
    </lineage>
</organism>
<evidence type="ECO:0000256" key="1">
    <source>
        <dbReference type="ARBA" id="ARBA00005964"/>
    </source>
</evidence>
<reference evidence="6" key="1">
    <citation type="submission" date="2022-01" db="EMBL/GenBank/DDBJ databases">
        <title>Genome-Based Taxonomic Classification of the Phylum Actinobacteria.</title>
        <authorList>
            <person name="Gao Y."/>
        </authorList>
    </citation>
    <scope>NUCLEOTIDE SEQUENCE</scope>
    <source>
        <strain evidence="6">KLBMP 8922</strain>
    </source>
</reference>
<dbReference type="PANTHER" id="PTHR11559">
    <property type="entry name" value="CARBOXYLESTERASE"/>
    <property type="match status" value="1"/>
</dbReference>
<dbReference type="PROSITE" id="PS00941">
    <property type="entry name" value="CARBOXYLESTERASE_B_2"/>
    <property type="match status" value="1"/>
</dbReference>
<evidence type="ECO:0000256" key="2">
    <source>
        <dbReference type="ARBA" id="ARBA00022801"/>
    </source>
</evidence>
<evidence type="ECO:0000259" key="5">
    <source>
        <dbReference type="Pfam" id="PF00135"/>
    </source>
</evidence>
<evidence type="ECO:0000256" key="4">
    <source>
        <dbReference type="SAM" id="MobiDB-lite"/>
    </source>
</evidence>
<dbReference type="SUPFAM" id="SSF53474">
    <property type="entry name" value="alpha/beta-Hydrolases"/>
    <property type="match status" value="1"/>
</dbReference>
<dbReference type="InterPro" id="IPR019819">
    <property type="entry name" value="Carboxylesterase_B_CS"/>
</dbReference>
<dbReference type="InterPro" id="IPR002018">
    <property type="entry name" value="CarbesteraseB"/>
</dbReference>
<dbReference type="InterPro" id="IPR029058">
    <property type="entry name" value="AB_hydrolase_fold"/>
</dbReference>
<comment type="caution">
    <text evidence="6">The sequence shown here is derived from an EMBL/GenBank/DDBJ whole genome shotgun (WGS) entry which is preliminary data.</text>
</comment>
<dbReference type="EC" id="3.1.1.-" evidence="3"/>
<sequence length="526" mass="54220">MTDAHQSARHPVVETAGGAIRGTSAGGDGAVFAGIPFAAPPVGTRRLRPPEPAAAWAGVLDAATFPAGPAQRPGIAPDVEAMGPEAVAVAEALGAARGPFSEDCLYLNVWTPELGVRLPVLVWIYGGGFETGTASPPSFDGAALSRLTGAVVVAANYRVGALGWLYPAGPDADGWAESANLGLQDQVAALRWVRENAACFGGDPGNVTVAGASAGAFSIGALLAMPTAKGLFHKAILQSGSVTRVQSPETAEALTKAFLAAAGVRDFGSLLDAPVEAILQAQSAVTDADIGRRNLPGGRIWGVVHDGTILPERPLDAVRDGAAADVPLLIGANRDEIRIWADFGGPAYRPADEDALLAEMAVAGIADPPALLAAYRHRLRCAASAAVGSNPAGVDELRDLRTMFLSDAVYRIPSARLARAQAAAGGRANTYLLTAEPFGPGTGAFHGAEALYLAERLAALGIDTPENRAIRAELVGAWRRFVHAKDLGWPAHGPAEPQAARTRQIGGTVLDIDEPPLDVAAHWGIR</sequence>
<dbReference type="Pfam" id="PF00135">
    <property type="entry name" value="COesterase"/>
    <property type="match status" value="1"/>
</dbReference>
<evidence type="ECO:0000256" key="3">
    <source>
        <dbReference type="RuleBase" id="RU361235"/>
    </source>
</evidence>
<keyword evidence="2 3" id="KW-0378">Hydrolase</keyword>
<feature type="domain" description="Carboxylesterase type B" evidence="5">
    <location>
        <begin position="10"/>
        <end position="484"/>
    </location>
</feature>
<name>A0AA41U426_9ACTN</name>
<dbReference type="Proteomes" id="UP001165378">
    <property type="component" value="Unassembled WGS sequence"/>
</dbReference>
<dbReference type="EMBL" id="JAKFHA010000034">
    <property type="protein sequence ID" value="MCF2532440.1"/>
    <property type="molecule type" value="Genomic_DNA"/>
</dbReference>
<dbReference type="AlphaFoldDB" id="A0AA41U426"/>
<gene>
    <name evidence="6" type="ORF">LZ495_35225</name>
</gene>
<proteinExistence type="inferred from homology"/>
<dbReference type="GO" id="GO:0016787">
    <property type="term" value="F:hydrolase activity"/>
    <property type="evidence" value="ECO:0007669"/>
    <property type="project" value="UniProtKB-KW"/>
</dbReference>
<keyword evidence="7" id="KW-1185">Reference proteome</keyword>
<protein>
    <recommendedName>
        <fullName evidence="3">Carboxylic ester hydrolase</fullName>
        <ecNumber evidence="3">3.1.1.-</ecNumber>
    </recommendedName>
</protein>